<gene>
    <name evidence="2" type="ORF">J2Z28_000284</name>
</gene>
<comment type="caution">
    <text evidence="2">The sequence shown here is derived from an EMBL/GenBank/DDBJ whole genome shotgun (WGS) entry which is preliminary data.</text>
</comment>
<proteinExistence type="predicted"/>
<evidence type="ECO:0000313" key="2">
    <source>
        <dbReference type="EMBL" id="MBP2243679.1"/>
    </source>
</evidence>
<keyword evidence="1" id="KW-0472">Membrane</keyword>
<evidence type="ECO:0000256" key="1">
    <source>
        <dbReference type="SAM" id="Phobius"/>
    </source>
</evidence>
<sequence>MRGIRWLQVIRKRTKTYSSVLMLNTSLGGLSAPAMYFSMFGVIHDDRKTVMDICPPRLNNEIYYYFLLNDTLAVNVLSIVVQLT</sequence>
<protein>
    <submittedName>
        <fullName evidence="2">Uncharacterized protein</fullName>
    </submittedName>
</protein>
<accession>A0ABS4RLU4</accession>
<keyword evidence="1" id="KW-1133">Transmembrane helix</keyword>
<reference evidence="2 3" key="1">
    <citation type="submission" date="2021-03" db="EMBL/GenBank/DDBJ databases">
        <title>Genomic Encyclopedia of Type Strains, Phase IV (KMG-IV): sequencing the most valuable type-strain genomes for metagenomic binning, comparative biology and taxonomic classification.</title>
        <authorList>
            <person name="Goeker M."/>
        </authorList>
    </citation>
    <scope>NUCLEOTIDE SEQUENCE [LARGE SCALE GENOMIC DNA]</scope>
    <source>
        <strain evidence="2 3">DSM 21292</strain>
    </source>
</reference>
<feature type="transmembrane region" description="Helical" evidence="1">
    <location>
        <begin position="21"/>
        <end position="42"/>
    </location>
</feature>
<dbReference type="EMBL" id="JAGIKV010000001">
    <property type="protein sequence ID" value="MBP2243679.1"/>
    <property type="molecule type" value="Genomic_DNA"/>
</dbReference>
<keyword evidence="1" id="KW-0812">Transmembrane</keyword>
<keyword evidence="3" id="KW-1185">Reference proteome</keyword>
<dbReference type="Proteomes" id="UP000810207">
    <property type="component" value="Unassembled WGS sequence"/>
</dbReference>
<organism evidence="2 3">
    <name type="scientific">Paenibacillus xylanexedens</name>
    <dbReference type="NCBI Taxonomy" id="528191"/>
    <lineage>
        <taxon>Bacteria</taxon>
        <taxon>Bacillati</taxon>
        <taxon>Bacillota</taxon>
        <taxon>Bacilli</taxon>
        <taxon>Bacillales</taxon>
        <taxon>Paenibacillaceae</taxon>
        <taxon>Paenibacillus</taxon>
    </lineage>
</organism>
<evidence type="ECO:0000313" key="3">
    <source>
        <dbReference type="Proteomes" id="UP000810207"/>
    </source>
</evidence>
<name>A0ABS4RLU4_PAEXY</name>
<feature type="transmembrane region" description="Helical" evidence="1">
    <location>
        <begin position="62"/>
        <end position="81"/>
    </location>
</feature>